<evidence type="ECO:0000313" key="2">
    <source>
        <dbReference type="EMBL" id="PPE06764.1"/>
    </source>
</evidence>
<evidence type="ECO:0000256" key="1">
    <source>
        <dbReference type="SAM" id="Phobius"/>
    </source>
</evidence>
<keyword evidence="1" id="KW-1133">Transmembrane helix</keyword>
<feature type="transmembrane region" description="Helical" evidence="1">
    <location>
        <begin position="37"/>
        <end position="64"/>
    </location>
</feature>
<feature type="transmembrane region" description="Helical" evidence="1">
    <location>
        <begin position="109"/>
        <end position="128"/>
    </location>
</feature>
<organism evidence="2 3">
    <name type="scientific">Mesoplasma corruscae</name>
    <dbReference type="NCBI Taxonomy" id="216874"/>
    <lineage>
        <taxon>Bacteria</taxon>
        <taxon>Bacillati</taxon>
        <taxon>Mycoplasmatota</taxon>
        <taxon>Mollicutes</taxon>
        <taxon>Entomoplasmatales</taxon>
        <taxon>Entomoplasmataceae</taxon>
        <taxon>Mesoplasma</taxon>
    </lineage>
</organism>
<name>A0A2S5RHF1_9MOLU</name>
<dbReference type="InterPro" id="IPR053647">
    <property type="entry name" value="Riboflavin_Transporter_RibV"/>
</dbReference>
<dbReference type="OrthoDB" id="400886at2"/>
<gene>
    <name evidence="2" type="ORF">MCORR_v1c03950</name>
</gene>
<keyword evidence="3" id="KW-1185">Reference proteome</keyword>
<keyword evidence="1" id="KW-0812">Transmembrane</keyword>
<dbReference type="Gene3D" id="1.10.1760.20">
    <property type="match status" value="1"/>
</dbReference>
<dbReference type="NCBIfam" id="NF043064">
    <property type="entry name" value="MMSYN1_0877"/>
    <property type="match status" value="1"/>
</dbReference>
<dbReference type="RefSeq" id="WP_104207930.1">
    <property type="nucleotide sequence ID" value="NZ_PHNF01000001.1"/>
</dbReference>
<feature type="transmembrane region" description="Helical" evidence="1">
    <location>
        <begin position="184"/>
        <end position="208"/>
    </location>
</feature>
<dbReference type="Proteomes" id="UP000239785">
    <property type="component" value="Unassembled WGS sequence"/>
</dbReference>
<protein>
    <recommendedName>
        <fullName evidence="4">Riboflavin transporter</fullName>
    </recommendedName>
</protein>
<evidence type="ECO:0008006" key="4">
    <source>
        <dbReference type="Google" id="ProtNLM"/>
    </source>
</evidence>
<accession>A0A2S5RHF1</accession>
<sequence length="222" mass="25679">MKSKNNEFYNVKITKDIDGFNLKARIKNYFYLSTRQISLLSLLLAFEMVVVLISKFTLGFWIIGGAYTIELAFFPIIFIALIFNWFYTSIIAVISIWFRTLLGSEPIGLISLTIADLSFLIVFCCLFYTFKKMYNLLLSNNQILKYSFWIFISGVIASVVSSLISLVCNYLFIFNLYNMPPTQWILWLGVLITNIKYLLNIAVCCYLFKVLSKVFKSFDISA</sequence>
<proteinExistence type="predicted"/>
<dbReference type="AlphaFoldDB" id="A0A2S5RHF1"/>
<comment type="caution">
    <text evidence="2">The sequence shown here is derived from an EMBL/GenBank/DDBJ whole genome shotgun (WGS) entry which is preliminary data.</text>
</comment>
<feature type="transmembrane region" description="Helical" evidence="1">
    <location>
        <begin position="71"/>
        <end position="97"/>
    </location>
</feature>
<dbReference type="EMBL" id="PHNF01000001">
    <property type="protein sequence ID" value="PPE06764.1"/>
    <property type="molecule type" value="Genomic_DNA"/>
</dbReference>
<keyword evidence="1" id="KW-0472">Membrane</keyword>
<evidence type="ECO:0000313" key="3">
    <source>
        <dbReference type="Proteomes" id="UP000239785"/>
    </source>
</evidence>
<reference evidence="2 3" key="1">
    <citation type="submission" date="2017-11" db="EMBL/GenBank/DDBJ databases">
        <title>Genome sequence of Mesoplasma corruscae ELCA-2 (ATCC 49579).</title>
        <authorList>
            <person name="Lo W.-S."/>
            <person name="Kuo C.-H."/>
        </authorList>
    </citation>
    <scope>NUCLEOTIDE SEQUENCE [LARGE SCALE GENOMIC DNA]</scope>
    <source>
        <strain evidence="2 3">ELCA-2</strain>
    </source>
</reference>
<feature type="transmembrane region" description="Helical" evidence="1">
    <location>
        <begin position="148"/>
        <end position="172"/>
    </location>
</feature>